<evidence type="ECO:0000313" key="1">
    <source>
        <dbReference type="EMBL" id="MFG3818591.1"/>
    </source>
</evidence>
<dbReference type="Proteomes" id="UP001604335">
    <property type="component" value="Unassembled WGS sequence"/>
</dbReference>
<protein>
    <submittedName>
        <fullName evidence="1">Uncharacterized protein</fullName>
    </submittedName>
</protein>
<name>A0ABW7CBS3_9CYAN</name>
<keyword evidence="2" id="KW-1185">Reference proteome</keyword>
<comment type="caution">
    <text evidence="1">The sequence shown here is derived from an EMBL/GenBank/DDBJ whole genome shotgun (WGS) entry which is preliminary data.</text>
</comment>
<reference evidence="2" key="1">
    <citation type="journal article" date="2024" name="Algal Res.">
        <title>Biochemical, toxicological and genomic investigation of a high-biomass producing Limnothrix strain isolated from Italian shallow drinking water reservoir.</title>
        <authorList>
            <person name="Simonazzi M."/>
            <person name="Shishido T.K."/>
            <person name="Delbaje E."/>
            <person name="Wahlsten M."/>
            <person name="Fewer D.P."/>
            <person name="Sivonen K."/>
            <person name="Pezzolesi L."/>
            <person name="Pistocchi R."/>
        </authorList>
    </citation>
    <scope>NUCLEOTIDE SEQUENCE [LARGE SCALE GENOMIC DNA]</scope>
    <source>
        <strain evidence="2">LRLZ20PSL1</strain>
    </source>
</reference>
<dbReference type="RefSeq" id="WP_393014024.1">
    <property type="nucleotide sequence ID" value="NZ_JAZAQF010000078.1"/>
</dbReference>
<evidence type="ECO:0000313" key="2">
    <source>
        <dbReference type="Proteomes" id="UP001604335"/>
    </source>
</evidence>
<proteinExistence type="predicted"/>
<organism evidence="1 2">
    <name type="scientific">Limnothrix redekei LRLZ20PSL1</name>
    <dbReference type="NCBI Taxonomy" id="3112953"/>
    <lineage>
        <taxon>Bacteria</taxon>
        <taxon>Bacillati</taxon>
        <taxon>Cyanobacteriota</taxon>
        <taxon>Cyanophyceae</taxon>
        <taxon>Pseudanabaenales</taxon>
        <taxon>Pseudanabaenaceae</taxon>
        <taxon>Limnothrix</taxon>
    </lineage>
</organism>
<gene>
    <name evidence="1" type="ORF">VPK24_13145</name>
</gene>
<accession>A0ABW7CBS3</accession>
<dbReference type="EMBL" id="JAZAQF010000078">
    <property type="protein sequence ID" value="MFG3818591.1"/>
    <property type="molecule type" value="Genomic_DNA"/>
</dbReference>
<sequence length="62" mass="6957">MAQVQTGLTTWGDRAVTTTGIAPRIDHQRNLAKMVAYRSIGLFHQESDRHGPTRSARHFGPR</sequence>